<evidence type="ECO:0000256" key="4">
    <source>
        <dbReference type="ARBA" id="ARBA00022679"/>
    </source>
</evidence>
<dbReference type="GO" id="GO:0103068">
    <property type="term" value="F:leukotriene C4 gamma-glutamyl transferase activity"/>
    <property type="evidence" value="ECO:0007669"/>
    <property type="project" value="UniProtKB-EC"/>
</dbReference>
<comment type="catalytic activity">
    <reaction evidence="8 9">
        <text>an N-terminal (5-L-glutamyl)-[peptide] + an alpha-amino acid = 5-L-glutamyl amino acid + an N-terminal L-alpha-aminoacyl-[peptide]</text>
        <dbReference type="Rhea" id="RHEA:23904"/>
        <dbReference type="Rhea" id="RHEA-COMP:9780"/>
        <dbReference type="Rhea" id="RHEA-COMP:9795"/>
        <dbReference type="ChEBI" id="CHEBI:77644"/>
        <dbReference type="ChEBI" id="CHEBI:78597"/>
        <dbReference type="ChEBI" id="CHEBI:78599"/>
        <dbReference type="ChEBI" id="CHEBI:78608"/>
        <dbReference type="EC" id="2.3.2.2"/>
    </reaction>
</comment>
<comment type="subunit">
    <text evidence="9">This enzyme consists of two polypeptide chains, which are synthesized in precursor form from a single polypeptide.</text>
</comment>
<dbReference type="PANTHER" id="PTHR43199">
    <property type="entry name" value="GLUTATHIONE HYDROLASE"/>
    <property type="match status" value="1"/>
</dbReference>
<keyword evidence="5 9" id="KW-0378">Hydrolase</keyword>
<comment type="caution">
    <text evidence="10">The sequence shown here is derived from an EMBL/GenBank/DDBJ whole genome shotgun (WGS) entry which is preliminary data.</text>
</comment>
<comment type="similarity">
    <text evidence="3 9">Belongs to the gamma-glutamyltransferase family.</text>
</comment>
<dbReference type="InterPro" id="IPR055262">
    <property type="entry name" value="GGT_CS"/>
</dbReference>
<dbReference type="Gene3D" id="1.10.246.130">
    <property type="match status" value="1"/>
</dbReference>
<proteinExistence type="inferred from homology"/>
<evidence type="ECO:0000313" key="10">
    <source>
        <dbReference type="EMBL" id="MDT0593559.1"/>
    </source>
</evidence>
<sequence length="587" mass="64800">MLINKKIKSVSLFSVFFLLVLVIISACSDSSQRDTFDSKKSVQKIENQQAVAMPDEFAANIAMDILNKGGNAVDAAIAAQFSLAVTFPEAGNIGGGGFMLIHYDKQDDFIDYRESAPGLAHRDMYLDENGEVKRLESLFGVLASGTPGTVSGMWEAHKKYGTLPWADLVQPAYTLSKEGFIMPEALASKIKRYIDRLEKREITVNFKDYFGHARTGELFVQAELADTLLRIKEAGKKGFYEGETAKIISRFMEQKGGLINQDDLLKYQAKWRKPIKSKWRQYEVISAAPPSSGGIAVAQWLQMFDIVKARSPELNLNDAQYIHVLAEIGKRVFADRAEYLGDPDFIDVPQKALLTSEYIQERAHSIQLDKISISEDIKPGLAESEQTTHFSIVDAMGNAVSNTTTINLGFGSGVVVEGGGFLLNDEMDDFSAKAGVPNYFGAIGGQANEIQPYKRMLSSMTPTIVLENNEIKMVTGSPGGTTILSSVYLSILHALEFNLPAQQVVDQPRFHHQLLPKNEIRYHEGLSTDVLTELEALGYSTRKSRFGDLHVIIKNKGKLEAASETNGRGKALVQSSTIVQTITEETF</sequence>
<dbReference type="InterPro" id="IPR043138">
    <property type="entry name" value="GGT_lsub"/>
</dbReference>
<evidence type="ECO:0000256" key="2">
    <source>
        <dbReference type="ARBA" id="ARBA00001089"/>
    </source>
</evidence>
<dbReference type="InterPro" id="IPR029055">
    <property type="entry name" value="Ntn_hydrolases_N"/>
</dbReference>
<dbReference type="SUPFAM" id="SSF56235">
    <property type="entry name" value="N-terminal nucleophile aminohydrolases (Ntn hydrolases)"/>
    <property type="match status" value="1"/>
</dbReference>
<dbReference type="NCBIfam" id="TIGR00066">
    <property type="entry name" value="g_glut_trans"/>
    <property type="match status" value="1"/>
</dbReference>
<reference evidence="10 11" key="1">
    <citation type="submission" date="2023-09" db="EMBL/GenBank/DDBJ databases">
        <authorList>
            <person name="Rey-Velasco X."/>
        </authorList>
    </citation>
    <scope>NUCLEOTIDE SEQUENCE [LARGE SCALE GENOMIC DNA]</scope>
    <source>
        <strain evidence="10 11">P117</strain>
    </source>
</reference>
<evidence type="ECO:0000256" key="6">
    <source>
        <dbReference type="ARBA" id="ARBA00023145"/>
    </source>
</evidence>
<dbReference type="PROSITE" id="PS51257">
    <property type="entry name" value="PROKAR_LIPOPROTEIN"/>
    <property type="match status" value="1"/>
</dbReference>
<dbReference type="Gene3D" id="3.60.20.40">
    <property type="match status" value="1"/>
</dbReference>
<keyword evidence="7 9" id="KW-0012">Acyltransferase</keyword>
<evidence type="ECO:0000256" key="9">
    <source>
        <dbReference type="RuleBase" id="RU368036"/>
    </source>
</evidence>
<evidence type="ECO:0000256" key="1">
    <source>
        <dbReference type="ARBA" id="ARBA00001049"/>
    </source>
</evidence>
<dbReference type="EC" id="2.3.2.2" evidence="9"/>
<keyword evidence="6 9" id="KW-0865">Zymogen</keyword>
<comment type="catalytic activity">
    <reaction evidence="2 9">
        <text>glutathione + H2O = L-cysteinylglycine + L-glutamate</text>
        <dbReference type="Rhea" id="RHEA:28807"/>
        <dbReference type="ChEBI" id="CHEBI:15377"/>
        <dbReference type="ChEBI" id="CHEBI:29985"/>
        <dbReference type="ChEBI" id="CHEBI:57925"/>
        <dbReference type="ChEBI" id="CHEBI:61694"/>
        <dbReference type="EC" id="3.4.19.13"/>
    </reaction>
</comment>
<evidence type="ECO:0000256" key="5">
    <source>
        <dbReference type="ARBA" id="ARBA00022801"/>
    </source>
</evidence>
<dbReference type="EMBL" id="JAVRHX010000001">
    <property type="protein sequence ID" value="MDT0593559.1"/>
    <property type="molecule type" value="Genomic_DNA"/>
</dbReference>
<dbReference type="InterPro" id="IPR043137">
    <property type="entry name" value="GGT_ssub_C"/>
</dbReference>
<evidence type="ECO:0000256" key="7">
    <source>
        <dbReference type="ARBA" id="ARBA00023315"/>
    </source>
</evidence>
<organism evidence="10 11">
    <name type="scientific">Glaciecola petra</name>
    <dbReference type="NCBI Taxonomy" id="3075602"/>
    <lineage>
        <taxon>Bacteria</taxon>
        <taxon>Pseudomonadati</taxon>
        <taxon>Pseudomonadota</taxon>
        <taxon>Gammaproteobacteria</taxon>
        <taxon>Alteromonadales</taxon>
        <taxon>Alteromonadaceae</taxon>
        <taxon>Glaciecola</taxon>
    </lineage>
</organism>
<dbReference type="PROSITE" id="PS00462">
    <property type="entry name" value="G_GLU_TRANSPEPTIDASE"/>
    <property type="match status" value="1"/>
</dbReference>
<gene>
    <name evidence="10" type="primary">ggt</name>
    <name evidence="10" type="ORF">RM552_01720</name>
</gene>
<evidence type="ECO:0000313" key="11">
    <source>
        <dbReference type="Proteomes" id="UP001253545"/>
    </source>
</evidence>
<dbReference type="Proteomes" id="UP001253545">
    <property type="component" value="Unassembled WGS sequence"/>
</dbReference>
<keyword evidence="9" id="KW-0317">Glutathione biosynthesis</keyword>
<dbReference type="PANTHER" id="PTHR43199:SF1">
    <property type="entry name" value="GLUTATHIONE HYDROLASE PROENZYME"/>
    <property type="match status" value="1"/>
</dbReference>
<name>A0ABU2ZMH5_9ALTE</name>
<protein>
    <recommendedName>
        <fullName evidence="9">Glutathione hydrolase proenzyme</fullName>
        <ecNumber evidence="9">2.3.2.2</ecNumber>
        <ecNumber evidence="9">3.4.19.13</ecNumber>
    </recommendedName>
    <component>
        <recommendedName>
            <fullName evidence="9">Glutathione hydrolase large chain</fullName>
        </recommendedName>
    </component>
    <component>
        <recommendedName>
            <fullName evidence="9">Glutathione hydrolase small chain</fullName>
        </recommendedName>
    </component>
</protein>
<keyword evidence="4 9" id="KW-0808">Transferase</keyword>
<keyword evidence="11" id="KW-1185">Reference proteome</keyword>
<evidence type="ECO:0000256" key="3">
    <source>
        <dbReference type="ARBA" id="ARBA00009381"/>
    </source>
</evidence>
<dbReference type="InterPro" id="IPR000101">
    <property type="entry name" value="GGT_peptidase"/>
</dbReference>
<dbReference type="Pfam" id="PF01019">
    <property type="entry name" value="G_glu_transpept"/>
    <property type="match status" value="1"/>
</dbReference>
<comment type="PTM">
    <text evidence="9">Cleaved by autocatalysis into a large and a small subunit.</text>
</comment>
<comment type="catalytic activity">
    <reaction evidence="1 9">
        <text>an S-substituted glutathione + H2O = an S-substituted L-cysteinylglycine + L-glutamate</text>
        <dbReference type="Rhea" id="RHEA:59468"/>
        <dbReference type="ChEBI" id="CHEBI:15377"/>
        <dbReference type="ChEBI" id="CHEBI:29985"/>
        <dbReference type="ChEBI" id="CHEBI:90779"/>
        <dbReference type="ChEBI" id="CHEBI:143103"/>
        <dbReference type="EC" id="3.4.19.13"/>
    </reaction>
</comment>
<dbReference type="EC" id="3.4.19.13" evidence="9"/>
<evidence type="ECO:0000256" key="8">
    <source>
        <dbReference type="ARBA" id="ARBA00047417"/>
    </source>
</evidence>
<comment type="pathway">
    <text evidence="9">Sulfur metabolism; glutathione metabolism.</text>
</comment>
<accession>A0ABU2ZMH5</accession>
<dbReference type="InterPro" id="IPR051792">
    <property type="entry name" value="GGT_bact"/>
</dbReference>
<dbReference type="PRINTS" id="PR01210">
    <property type="entry name" value="GGTRANSPTASE"/>
</dbReference>